<evidence type="ECO:0000259" key="1">
    <source>
        <dbReference type="Pfam" id="PF18545"/>
    </source>
</evidence>
<dbReference type="AlphaFoldDB" id="W0JWR0"/>
<feature type="domain" description="Halobacterial output" evidence="1">
    <location>
        <begin position="37"/>
        <end position="109"/>
    </location>
</feature>
<sequence length="113" mass="12332">MESTREAIGAVEIVDSMNDIEFDGDEDTFRAEYDSRRDQPSLAVVAVVAAVDDRDPGELTPLHFVIDTEALDDLFTETAAEGLRNGNLSFSYEGFDVTAFSRGTIEISPIPNA</sequence>
<dbReference type="KEGG" id="hlr:HALLA_03605"/>
<evidence type="ECO:0000313" key="3">
    <source>
        <dbReference type="Proteomes" id="UP000019024"/>
    </source>
</evidence>
<dbReference type="Proteomes" id="UP000019024">
    <property type="component" value="Plasmid unnamed"/>
</dbReference>
<dbReference type="eggNOG" id="arCOG08980">
    <property type="taxonomic scope" value="Archaea"/>
</dbReference>
<name>W0JWR0_9EURY</name>
<evidence type="ECO:0000313" key="2">
    <source>
        <dbReference type="EMBL" id="AHG01488.1"/>
    </source>
</evidence>
<proteinExistence type="predicted"/>
<reference evidence="2 3" key="1">
    <citation type="submission" date="2014-01" db="EMBL/GenBank/DDBJ databases">
        <authorList>
            <consortium name="DOE Joint Genome Institute"/>
            <person name="Anderson I."/>
            <person name="Huntemann M."/>
            <person name="Han J."/>
            <person name="Chen A."/>
            <person name="Kyrpides N."/>
            <person name="Mavromatis K."/>
            <person name="Markowitz V."/>
            <person name="Palaniappan K."/>
            <person name="Ivanova N."/>
            <person name="Schaumberg A."/>
            <person name="Pati A."/>
            <person name="Liolios K."/>
            <person name="Nordberg H.P."/>
            <person name="Cantor M.N."/>
            <person name="Hua S.X."/>
            <person name="Woyke T."/>
        </authorList>
    </citation>
    <scope>NUCLEOTIDE SEQUENCE [LARGE SCALE GENOMIC DNA]</scope>
    <source>
        <strain evidence="2 3">XH-48</strain>
        <plasmid evidence="3">1</plasmid>
    </source>
</reference>
<protein>
    <recommendedName>
        <fullName evidence="1">Halobacterial output domain-containing protein</fullName>
    </recommendedName>
</protein>
<dbReference type="EMBL" id="CP007056">
    <property type="protein sequence ID" value="AHG01488.1"/>
    <property type="molecule type" value="Genomic_DNA"/>
</dbReference>
<geneLocation type="plasmid" evidence="2">
    <name>unnamed</name>
</geneLocation>
<dbReference type="HOGENOM" id="CLU_159738_4_0_2"/>
<organism evidence="2 3">
    <name type="scientific">Halostagnicola larsenii XH-48</name>
    <dbReference type="NCBI Taxonomy" id="797299"/>
    <lineage>
        <taxon>Archaea</taxon>
        <taxon>Methanobacteriati</taxon>
        <taxon>Methanobacteriota</taxon>
        <taxon>Stenosarchaea group</taxon>
        <taxon>Halobacteria</taxon>
        <taxon>Halobacteriales</taxon>
        <taxon>Natrialbaceae</taxon>
        <taxon>Halostagnicola</taxon>
    </lineage>
</organism>
<dbReference type="InterPro" id="IPR040624">
    <property type="entry name" value="HalOD1"/>
</dbReference>
<accession>W0JWR0</accession>
<keyword evidence="3" id="KW-1185">Reference proteome</keyword>
<gene>
    <name evidence="2" type="ORF">HALLA_03605</name>
</gene>
<dbReference type="Pfam" id="PF18545">
    <property type="entry name" value="HalOD1"/>
    <property type="match status" value="1"/>
</dbReference>
<keyword evidence="2" id="KW-0614">Plasmid</keyword>